<feature type="transmembrane region" description="Helical" evidence="7">
    <location>
        <begin position="175"/>
        <end position="201"/>
    </location>
</feature>
<dbReference type="Gene3D" id="1.10.3720.10">
    <property type="entry name" value="MetI-like"/>
    <property type="match status" value="1"/>
</dbReference>
<evidence type="ECO:0000256" key="6">
    <source>
        <dbReference type="ARBA" id="ARBA00023136"/>
    </source>
</evidence>
<feature type="domain" description="ABC transmembrane type-1" evidence="8">
    <location>
        <begin position="140"/>
        <end position="354"/>
    </location>
</feature>
<gene>
    <name evidence="9" type="ORF">METZ01_LOCUS278384</name>
</gene>
<organism evidence="9">
    <name type="scientific">marine metagenome</name>
    <dbReference type="NCBI Taxonomy" id="408172"/>
    <lineage>
        <taxon>unclassified sequences</taxon>
        <taxon>metagenomes</taxon>
        <taxon>ecological metagenomes</taxon>
    </lineage>
</organism>
<evidence type="ECO:0000256" key="7">
    <source>
        <dbReference type="SAM" id="Phobius"/>
    </source>
</evidence>
<accession>A0A382KM24</accession>
<proteinExistence type="predicted"/>
<sequence>MLAYIIRRLLLVIPTLFAIIFLNFIVIQLAPGGPVEQALAQIEGMAVDATARISGTGQGEISSQGGESGLGSGTSVSVNHSYRGARGLDPELVREIEKLYGFDKPAYERFYIMVQNYLRFNLGDSFFRDKSVVDLIIEKLPVSISLGIWTTFLTYLISIPMGIAKSVRDGSDFDVWTSAIVIIGNAIPGFLFAILLVVLFAGGSYFDIFPLRGIVSSNWSEMSIFNKVTDYLWHMVLPITTLVIGSFATLTMLTKNSFLEEINKQYVITARSKGLVENRILYGHVFRNAMLIVIAGFPSAFISILFTGSMLVEIIFSLDGLGLLGFESLINRDYPLVFGTLYVFTLLGLILGLI</sequence>
<reference evidence="9" key="1">
    <citation type="submission" date="2018-05" db="EMBL/GenBank/DDBJ databases">
        <authorList>
            <person name="Lanie J.A."/>
            <person name="Ng W.-L."/>
            <person name="Kazmierczak K.M."/>
            <person name="Andrzejewski T.M."/>
            <person name="Davidsen T.M."/>
            <person name="Wayne K.J."/>
            <person name="Tettelin H."/>
            <person name="Glass J.I."/>
            <person name="Rusch D."/>
            <person name="Podicherti R."/>
            <person name="Tsui H.-C.T."/>
            <person name="Winkler M.E."/>
        </authorList>
    </citation>
    <scope>NUCLEOTIDE SEQUENCE</scope>
</reference>
<dbReference type="NCBIfam" id="NF011712">
    <property type="entry name" value="PRK15133.1"/>
    <property type="match status" value="1"/>
</dbReference>
<dbReference type="CDD" id="cd06261">
    <property type="entry name" value="TM_PBP2"/>
    <property type="match status" value="1"/>
</dbReference>
<dbReference type="InterPro" id="IPR000515">
    <property type="entry name" value="MetI-like"/>
</dbReference>
<feature type="transmembrane region" description="Helical" evidence="7">
    <location>
        <begin position="231"/>
        <end position="254"/>
    </location>
</feature>
<feature type="transmembrane region" description="Helical" evidence="7">
    <location>
        <begin position="142"/>
        <end position="163"/>
    </location>
</feature>
<keyword evidence="3" id="KW-1003">Cell membrane</keyword>
<evidence type="ECO:0000313" key="9">
    <source>
        <dbReference type="EMBL" id="SVC25530.1"/>
    </source>
</evidence>
<dbReference type="AlphaFoldDB" id="A0A382KM24"/>
<protein>
    <recommendedName>
        <fullName evidence="8">ABC transmembrane type-1 domain-containing protein</fullName>
    </recommendedName>
</protein>
<evidence type="ECO:0000256" key="2">
    <source>
        <dbReference type="ARBA" id="ARBA00022448"/>
    </source>
</evidence>
<keyword evidence="6 7" id="KW-0472">Membrane</keyword>
<feature type="transmembrane region" description="Helical" evidence="7">
    <location>
        <begin position="336"/>
        <end position="353"/>
    </location>
</feature>
<dbReference type="PROSITE" id="PS50928">
    <property type="entry name" value="ABC_TM1"/>
    <property type="match status" value="1"/>
</dbReference>
<evidence type="ECO:0000259" key="8">
    <source>
        <dbReference type="PROSITE" id="PS50928"/>
    </source>
</evidence>
<dbReference type="PANTHER" id="PTHR30465:SF66">
    <property type="entry name" value="INNER MEMBRANE ABC TRANSPORTER PERMEASE PROTEIN YEJB"/>
    <property type="match status" value="1"/>
</dbReference>
<feature type="transmembrane region" description="Helical" evidence="7">
    <location>
        <begin position="9"/>
        <end position="30"/>
    </location>
</feature>
<evidence type="ECO:0000256" key="3">
    <source>
        <dbReference type="ARBA" id="ARBA00022475"/>
    </source>
</evidence>
<dbReference type="Pfam" id="PF00528">
    <property type="entry name" value="BPD_transp_1"/>
    <property type="match status" value="1"/>
</dbReference>
<keyword evidence="4 7" id="KW-0812">Transmembrane</keyword>
<feature type="non-terminal residue" evidence="9">
    <location>
        <position position="354"/>
    </location>
</feature>
<comment type="subcellular location">
    <subcellularLocation>
        <location evidence="1">Cell membrane</location>
        <topology evidence="1">Multi-pass membrane protein</topology>
    </subcellularLocation>
</comment>
<dbReference type="SUPFAM" id="SSF161098">
    <property type="entry name" value="MetI-like"/>
    <property type="match status" value="1"/>
</dbReference>
<dbReference type="GO" id="GO:0055085">
    <property type="term" value="P:transmembrane transport"/>
    <property type="evidence" value="ECO:0007669"/>
    <property type="project" value="InterPro"/>
</dbReference>
<dbReference type="PANTHER" id="PTHR30465">
    <property type="entry name" value="INNER MEMBRANE ABC TRANSPORTER"/>
    <property type="match status" value="1"/>
</dbReference>
<keyword evidence="2" id="KW-0813">Transport</keyword>
<keyword evidence="5 7" id="KW-1133">Transmembrane helix</keyword>
<evidence type="ECO:0000256" key="4">
    <source>
        <dbReference type="ARBA" id="ARBA00022692"/>
    </source>
</evidence>
<name>A0A382KM24_9ZZZZ</name>
<feature type="transmembrane region" description="Helical" evidence="7">
    <location>
        <begin position="289"/>
        <end position="316"/>
    </location>
</feature>
<evidence type="ECO:0000256" key="1">
    <source>
        <dbReference type="ARBA" id="ARBA00004651"/>
    </source>
</evidence>
<dbReference type="GO" id="GO:0005886">
    <property type="term" value="C:plasma membrane"/>
    <property type="evidence" value="ECO:0007669"/>
    <property type="project" value="UniProtKB-SubCell"/>
</dbReference>
<dbReference type="EMBL" id="UINC01081559">
    <property type="protein sequence ID" value="SVC25530.1"/>
    <property type="molecule type" value="Genomic_DNA"/>
</dbReference>
<dbReference type="InterPro" id="IPR035906">
    <property type="entry name" value="MetI-like_sf"/>
</dbReference>
<dbReference type="GO" id="GO:0042884">
    <property type="term" value="P:microcin transport"/>
    <property type="evidence" value="ECO:0007669"/>
    <property type="project" value="TreeGrafter"/>
</dbReference>
<evidence type="ECO:0000256" key="5">
    <source>
        <dbReference type="ARBA" id="ARBA00022989"/>
    </source>
</evidence>